<evidence type="ECO:0000256" key="3">
    <source>
        <dbReference type="ARBA" id="ARBA00013253"/>
    </source>
</evidence>
<dbReference type="Proteomes" id="UP000441797">
    <property type="component" value="Unassembled WGS sequence"/>
</dbReference>
<dbReference type="RefSeq" id="WP_105221176.1">
    <property type="nucleotide sequence ID" value="NZ_CAWNSU010000082.1"/>
</dbReference>
<dbReference type="UniPathway" id="UPA00077">
    <property type="reaction ID" value="UER00155"/>
</dbReference>
<dbReference type="GO" id="GO:0005524">
    <property type="term" value="F:ATP binding"/>
    <property type="evidence" value="ECO:0007669"/>
    <property type="project" value="UniProtKB-KW"/>
</dbReference>
<dbReference type="Gene3D" id="3.30.70.560">
    <property type="entry name" value="7,8-Dihydro-6-hydroxymethylpterin-pyrophosphokinase HPPK"/>
    <property type="match status" value="1"/>
</dbReference>
<keyword evidence="8" id="KW-0289">Folate biosynthesis</keyword>
<evidence type="ECO:0000313" key="10">
    <source>
        <dbReference type="EMBL" id="MUL35661.1"/>
    </source>
</evidence>
<dbReference type="GO" id="GO:0046656">
    <property type="term" value="P:folic acid biosynthetic process"/>
    <property type="evidence" value="ECO:0007669"/>
    <property type="project" value="UniProtKB-KW"/>
</dbReference>
<evidence type="ECO:0000256" key="4">
    <source>
        <dbReference type="ARBA" id="ARBA00022679"/>
    </source>
</evidence>
<dbReference type="EMBL" id="NAPY01000004">
    <property type="protein sequence ID" value="MUL35661.1"/>
    <property type="molecule type" value="Genomic_DNA"/>
</dbReference>
<keyword evidence="4" id="KW-0808">Transferase</keyword>
<comment type="catalytic activity">
    <reaction evidence="1">
        <text>6-hydroxymethyl-7,8-dihydropterin + ATP = (7,8-dihydropterin-6-yl)methyl diphosphate + AMP + H(+)</text>
        <dbReference type="Rhea" id="RHEA:11412"/>
        <dbReference type="ChEBI" id="CHEBI:15378"/>
        <dbReference type="ChEBI" id="CHEBI:30616"/>
        <dbReference type="ChEBI" id="CHEBI:44841"/>
        <dbReference type="ChEBI" id="CHEBI:72950"/>
        <dbReference type="ChEBI" id="CHEBI:456215"/>
        <dbReference type="EC" id="2.7.6.3"/>
    </reaction>
</comment>
<dbReference type="Pfam" id="PF01288">
    <property type="entry name" value="HPPK"/>
    <property type="match status" value="1"/>
</dbReference>
<evidence type="ECO:0000313" key="11">
    <source>
        <dbReference type="Proteomes" id="UP000441797"/>
    </source>
</evidence>
<comment type="caution">
    <text evidence="10">The sequence shown here is derived from an EMBL/GenBank/DDBJ whole genome shotgun (WGS) entry which is preliminary data.</text>
</comment>
<keyword evidence="7" id="KW-0067">ATP-binding</keyword>
<evidence type="ECO:0000256" key="8">
    <source>
        <dbReference type="ARBA" id="ARBA00022909"/>
    </source>
</evidence>
<keyword evidence="11" id="KW-1185">Reference proteome</keyword>
<evidence type="ECO:0000256" key="7">
    <source>
        <dbReference type="ARBA" id="ARBA00022840"/>
    </source>
</evidence>
<comment type="pathway">
    <text evidence="2">Cofactor biosynthesis; tetrahydrofolate biosynthesis; 2-amino-4-hydroxy-6-hydroxymethyl-7,8-dihydropteridine diphosphate from 7,8-dihydroneopterin triphosphate: step 4/4.</text>
</comment>
<dbReference type="InterPro" id="IPR035907">
    <property type="entry name" value="Hppk_sf"/>
</dbReference>
<proteinExistence type="predicted"/>
<evidence type="ECO:0000259" key="9">
    <source>
        <dbReference type="PROSITE" id="PS00794"/>
    </source>
</evidence>
<sequence length="161" mass="17600">MNTNALCAIALGSNLGNSRATVTDALKSLSAKPHVTLIAQSSWYQTAAVGPPQPDFINGCAVLQIKMSPQLMLETLLNIETQFGRVRRERWGPRSLDLDLLLYDDLILDTPTLQIPHPRMCDRAFVLVPLAEIAPDWIEPVSGRAIAQLVQAVDCSGVVRI</sequence>
<protein>
    <recommendedName>
        <fullName evidence="3">2-amino-4-hydroxy-6-hydroxymethyldihydropteridine diphosphokinase</fullName>
        <ecNumber evidence="3">2.7.6.3</ecNumber>
    </recommendedName>
</protein>
<name>A0A6N8FRR8_9CHRO</name>
<dbReference type="OrthoDB" id="9808041at2"/>
<evidence type="ECO:0000256" key="5">
    <source>
        <dbReference type="ARBA" id="ARBA00022741"/>
    </source>
</evidence>
<gene>
    <name evidence="10" type="ORF">BWI75_04670</name>
</gene>
<dbReference type="PROSITE" id="PS00794">
    <property type="entry name" value="HPPK"/>
    <property type="match status" value="1"/>
</dbReference>
<dbReference type="CDD" id="cd00483">
    <property type="entry name" value="HPPK"/>
    <property type="match status" value="1"/>
</dbReference>
<evidence type="ECO:0000256" key="1">
    <source>
        <dbReference type="ARBA" id="ARBA00000198"/>
    </source>
</evidence>
<dbReference type="InterPro" id="IPR000550">
    <property type="entry name" value="Hppk"/>
</dbReference>
<dbReference type="NCBIfam" id="TIGR01498">
    <property type="entry name" value="folK"/>
    <property type="match status" value="1"/>
</dbReference>
<accession>A0A6N8FRR8</accession>
<dbReference type="EC" id="2.7.6.3" evidence="3"/>
<reference evidence="10 11" key="1">
    <citation type="journal article" date="2019" name="Front. Microbiol.">
        <title>Genomic Features for Desiccation Tolerance and Sugar Biosynthesis in the Extremophile Gloeocapsopsis sp. UTEX B3054.</title>
        <authorList>
            <person name="Urrejola C."/>
            <person name="Alcorta J."/>
            <person name="Salas L."/>
            <person name="Vasquez M."/>
            <person name="Polz M.F."/>
            <person name="Vicuna R."/>
            <person name="Diez B."/>
        </authorList>
    </citation>
    <scope>NUCLEOTIDE SEQUENCE [LARGE SCALE GENOMIC DNA]</scope>
    <source>
        <strain evidence="10 11">1H9</strain>
    </source>
</reference>
<evidence type="ECO:0000256" key="2">
    <source>
        <dbReference type="ARBA" id="ARBA00005051"/>
    </source>
</evidence>
<evidence type="ECO:0000256" key="6">
    <source>
        <dbReference type="ARBA" id="ARBA00022777"/>
    </source>
</evidence>
<dbReference type="GO" id="GO:0016301">
    <property type="term" value="F:kinase activity"/>
    <property type="evidence" value="ECO:0007669"/>
    <property type="project" value="UniProtKB-KW"/>
</dbReference>
<feature type="domain" description="7,8-dihydro-6-hydroxymethylpterin-pyrophosphokinase" evidence="9">
    <location>
        <begin position="90"/>
        <end position="101"/>
    </location>
</feature>
<dbReference type="SUPFAM" id="SSF55083">
    <property type="entry name" value="6-hydroxymethyl-7,8-dihydropterin pyrophosphokinase, HPPK"/>
    <property type="match status" value="1"/>
</dbReference>
<organism evidence="10 11">
    <name type="scientific">Gloeocapsopsis dulcis AAB1 = 1H9</name>
    <dbReference type="NCBI Taxonomy" id="1433147"/>
    <lineage>
        <taxon>Bacteria</taxon>
        <taxon>Bacillati</taxon>
        <taxon>Cyanobacteriota</taxon>
        <taxon>Cyanophyceae</taxon>
        <taxon>Oscillatoriophycideae</taxon>
        <taxon>Chroococcales</taxon>
        <taxon>Chroococcaceae</taxon>
        <taxon>Gloeocapsopsis</taxon>
        <taxon>Gloeocapsopsis dulcis</taxon>
    </lineage>
</organism>
<keyword evidence="5" id="KW-0547">Nucleotide-binding</keyword>
<dbReference type="GO" id="GO:0046654">
    <property type="term" value="P:tetrahydrofolate biosynthetic process"/>
    <property type="evidence" value="ECO:0007669"/>
    <property type="project" value="UniProtKB-UniPathway"/>
</dbReference>
<dbReference type="AlphaFoldDB" id="A0A6N8FRR8"/>
<dbReference type="GO" id="GO:0003848">
    <property type="term" value="F:2-amino-4-hydroxy-6-hydroxymethyldihydropteridine diphosphokinase activity"/>
    <property type="evidence" value="ECO:0007669"/>
    <property type="project" value="UniProtKB-EC"/>
</dbReference>
<dbReference type="PANTHER" id="PTHR43071">
    <property type="entry name" value="2-AMINO-4-HYDROXY-6-HYDROXYMETHYLDIHYDROPTERIDINE PYROPHOSPHOKINASE"/>
    <property type="match status" value="1"/>
</dbReference>
<keyword evidence="6 10" id="KW-0418">Kinase</keyword>
<dbReference type="PANTHER" id="PTHR43071:SF1">
    <property type="entry name" value="2-AMINO-4-HYDROXY-6-HYDROXYMETHYLDIHYDROPTERIDINE PYROPHOSPHOKINASE"/>
    <property type="match status" value="1"/>
</dbReference>